<dbReference type="SUPFAM" id="SSF48403">
    <property type="entry name" value="Ankyrin repeat"/>
    <property type="match status" value="1"/>
</dbReference>
<evidence type="ECO:0000256" key="8">
    <source>
        <dbReference type="RuleBase" id="RU079119"/>
    </source>
</evidence>
<comment type="caution">
    <text evidence="10">The sequence shown here is derived from an EMBL/GenBank/DDBJ whole genome shotgun (WGS) entry which is preliminary data.</text>
</comment>
<evidence type="ECO:0000313" key="11">
    <source>
        <dbReference type="Proteomes" id="UP001152803"/>
    </source>
</evidence>
<feature type="repeat" description="ANK" evidence="7">
    <location>
        <begin position="76"/>
        <end position="108"/>
    </location>
</feature>
<dbReference type="InterPro" id="IPR002110">
    <property type="entry name" value="Ankyrin_rpt"/>
</dbReference>
<feature type="repeat" description="ANK" evidence="7">
    <location>
        <begin position="177"/>
        <end position="201"/>
    </location>
</feature>
<reference evidence="10" key="1">
    <citation type="journal article" date="2023" name="Science">
        <title>Genome structures resolve the early diversification of teleost fishes.</title>
        <authorList>
            <person name="Parey E."/>
            <person name="Louis A."/>
            <person name="Montfort J."/>
            <person name="Bouchez O."/>
            <person name="Roques C."/>
            <person name="Iampietro C."/>
            <person name="Lluch J."/>
            <person name="Castinel A."/>
            <person name="Donnadieu C."/>
            <person name="Desvignes T."/>
            <person name="Floi Bucao C."/>
            <person name="Jouanno E."/>
            <person name="Wen M."/>
            <person name="Mejri S."/>
            <person name="Dirks R."/>
            <person name="Jansen H."/>
            <person name="Henkel C."/>
            <person name="Chen W.J."/>
            <person name="Zahm M."/>
            <person name="Cabau C."/>
            <person name="Klopp C."/>
            <person name="Thompson A.W."/>
            <person name="Robinson-Rechavi M."/>
            <person name="Braasch I."/>
            <person name="Lecointre G."/>
            <person name="Bobe J."/>
            <person name="Postlethwait J.H."/>
            <person name="Berthelot C."/>
            <person name="Roest Crollius H."/>
            <person name="Guiguen Y."/>
        </authorList>
    </citation>
    <scope>NUCLEOTIDE SEQUENCE</scope>
    <source>
        <strain evidence="10">Concon-B</strain>
    </source>
</reference>
<evidence type="ECO:0000256" key="7">
    <source>
        <dbReference type="PROSITE-ProRule" id="PRU00023"/>
    </source>
</evidence>
<dbReference type="InterPro" id="IPR001594">
    <property type="entry name" value="Palmitoyltrfase_DHHC"/>
</dbReference>
<keyword evidence="8" id="KW-0808">Transferase</keyword>
<comment type="catalytic activity">
    <reaction evidence="8">
        <text>L-cysteinyl-[protein] + hexadecanoyl-CoA = S-hexadecanoyl-L-cysteinyl-[protein] + CoA</text>
        <dbReference type="Rhea" id="RHEA:36683"/>
        <dbReference type="Rhea" id="RHEA-COMP:10131"/>
        <dbReference type="Rhea" id="RHEA-COMP:11032"/>
        <dbReference type="ChEBI" id="CHEBI:29950"/>
        <dbReference type="ChEBI" id="CHEBI:57287"/>
        <dbReference type="ChEBI" id="CHEBI:57379"/>
        <dbReference type="ChEBI" id="CHEBI:74151"/>
        <dbReference type="EC" id="2.3.1.225"/>
    </reaction>
</comment>
<comment type="subcellular location">
    <subcellularLocation>
        <location evidence="1">Membrane</location>
        <topology evidence="1">Multi-pass membrane protein</topology>
    </subcellularLocation>
</comment>
<evidence type="ECO:0000313" key="10">
    <source>
        <dbReference type="EMBL" id="KAJ8250745.1"/>
    </source>
</evidence>
<feature type="repeat" description="ANK" evidence="7">
    <location>
        <begin position="143"/>
        <end position="167"/>
    </location>
</feature>
<dbReference type="InterPro" id="IPR036770">
    <property type="entry name" value="Ankyrin_rpt-contain_sf"/>
</dbReference>
<keyword evidence="8" id="KW-0012">Acyltransferase</keyword>
<dbReference type="PANTHER" id="PTHR24161:SF118">
    <property type="entry name" value="PALMITOYLTRANSFERASE"/>
    <property type="match status" value="1"/>
</dbReference>
<keyword evidence="11" id="KW-1185">Reference proteome</keyword>
<keyword evidence="4 8" id="KW-1133">Transmembrane helix</keyword>
<protein>
    <recommendedName>
        <fullName evidence="8">Palmitoyltransferase</fullName>
        <ecNumber evidence="8">2.3.1.225</ecNumber>
    </recommendedName>
</protein>
<accession>A0A9Q1CWA4</accession>
<dbReference type="EC" id="2.3.1.225" evidence="8"/>
<dbReference type="GO" id="GO:0016020">
    <property type="term" value="C:membrane"/>
    <property type="evidence" value="ECO:0007669"/>
    <property type="project" value="UniProtKB-SubCell"/>
</dbReference>
<dbReference type="OrthoDB" id="194358at2759"/>
<keyword evidence="2 8" id="KW-0812">Transmembrane</keyword>
<evidence type="ECO:0000256" key="6">
    <source>
        <dbReference type="ARBA" id="ARBA00023136"/>
    </source>
</evidence>
<evidence type="ECO:0000256" key="2">
    <source>
        <dbReference type="ARBA" id="ARBA00022692"/>
    </source>
</evidence>
<dbReference type="PRINTS" id="PR01415">
    <property type="entry name" value="ANKYRIN"/>
</dbReference>
<evidence type="ECO:0000259" key="9">
    <source>
        <dbReference type="Pfam" id="PF01529"/>
    </source>
</evidence>
<dbReference type="GO" id="GO:0019706">
    <property type="term" value="F:protein-cysteine S-palmitoyltransferase activity"/>
    <property type="evidence" value="ECO:0007669"/>
    <property type="project" value="UniProtKB-EC"/>
</dbReference>
<dbReference type="SMART" id="SM00248">
    <property type="entry name" value="ANK"/>
    <property type="match status" value="5"/>
</dbReference>
<dbReference type="PANTHER" id="PTHR24161">
    <property type="entry name" value="ANK_REP_REGION DOMAIN-CONTAINING PROTEIN-RELATED"/>
    <property type="match status" value="1"/>
</dbReference>
<dbReference type="Pfam" id="PF12796">
    <property type="entry name" value="Ank_2"/>
    <property type="match status" value="2"/>
</dbReference>
<dbReference type="PROSITE" id="PS50088">
    <property type="entry name" value="ANK_REPEAT"/>
    <property type="match status" value="5"/>
</dbReference>
<dbReference type="AlphaFoldDB" id="A0A9Q1CWA4"/>
<dbReference type="PROSITE" id="PS50216">
    <property type="entry name" value="DHHC"/>
    <property type="match status" value="1"/>
</dbReference>
<evidence type="ECO:0000256" key="3">
    <source>
        <dbReference type="ARBA" id="ARBA00022737"/>
    </source>
</evidence>
<dbReference type="Gene3D" id="1.25.40.20">
    <property type="entry name" value="Ankyrin repeat-containing domain"/>
    <property type="match status" value="2"/>
</dbReference>
<comment type="domain">
    <text evidence="8">The DHHC domain is required for palmitoyltransferase activity.</text>
</comment>
<organism evidence="10 11">
    <name type="scientific">Conger conger</name>
    <name type="common">Conger eel</name>
    <name type="synonym">Muraena conger</name>
    <dbReference type="NCBI Taxonomy" id="82655"/>
    <lineage>
        <taxon>Eukaryota</taxon>
        <taxon>Metazoa</taxon>
        <taxon>Chordata</taxon>
        <taxon>Craniata</taxon>
        <taxon>Vertebrata</taxon>
        <taxon>Euteleostomi</taxon>
        <taxon>Actinopterygii</taxon>
        <taxon>Neopterygii</taxon>
        <taxon>Teleostei</taxon>
        <taxon>Anguilliformes</taxon>
        <taxon>Congridae</taxon>
        <taxon>Conger</taxon>
    </lineage>
</organism>
<proteinExistence type="inferred from homology"/>
<comment type="similarity">
    <text evidence="8">Belongs to the DHHC palmitoyltransferase family.</text>
</comment>
<keyword evidence="5 7" id="KW-0040">ANK repeat</keyword>
<dbReference type="Proteomes" id="UP001152803">
    <property type="component" value="Unassembled WGS sequence"/>
</dbReference>
<dbReference type="Pfam" id="PF01529">
    <property type="entry name" value="DHHC"/>
    <property type="match status" value="1"/>
</dbReference>
<feature type="repeat" description="ANK" evidence="7">
    <location>
        <begin position="43"/>
        <end position="75"/>
    </location>
</feature>
<dbReference type="EMBL" id="JAFJMO010000018">
    <property type="protein sequence ID" value="KAJ8250745.1"/>
    <property type="molecule type" value="Genomic_DNA"/>
</dbReference>
<evidence type="ECO:0000256" key="5">
    <source>
        <dbReference type="ARBA" id="ARBA00023043"/>
    </source>
</evidence>
<sequence>MLPVTIQTVGGGDIFDTIQRGNIDQCADIIQLDRSTLKQKGWGGFTPLHYAAYQGNRGLAALLLSNGADTNTPCDAGQTPFHFACRNGNVSIMHQMLQHGADLQSVDQQGKTALHHAVTGGNVLAIQYLQETGMFRFADTDKSLITPLHLAASTGNSDMVRYLLRNNRCAVDAADQQGATALHVAAEKGAVEVSWLLLQEGGLQTLHLKNSQGLTPYDLCRRGTTFRHQQLAQILEKFINEPMDQKPKESYGMYYWTLVFPCASGAAVLLIAAGLGGTGVFCALIFPWLARSLLSQYHRVNGHQGLPNPVYLASETLGRISAGSVPKFTQPSQSRCRSGPVPAHSALTHSLMVLRRDPGRLRPGDSDPRFSSVMSLVEADQSGSRFCIYCEIFQPDSCKHCRLCDACVLDYDHHCLFLNQCVGRSNHRLFLLFIVSMATAHLLFLYAAGCFLWGRGLGRGGSGWWAVAGEETWALVLTVMNALTLVWECWLLVEQFDAVSMGTTTYFKRCDGAKRPLWQRWGTALSFMLEGRRPRASGRSEAV</sequence>
<feature type="domain" description="Palmitoyltransferase DHHC" evidence="9">
    <location>
        <begin position="383"/>
        <end position="506"/>
    </location>
</feature>
<gene>
    <name evidence="10" type="ORF">COCON_G00226670</name>
</gene>
<dbReference type="PROSITE" id="PS50297">
    <property type="entry name" value="ANK_REP_REGION"/>
    <property type="match status" value="5"/>
</dbReference>
<feature type="repeat" description="ANK" evidence="7">
    <location>
        <begin position="109"/>
        <end position="133"/>
    </location>
</feature>
<evidence type="ECO:0000256" key="4">
    <source>
        <dbReference type="ARBA" id="ARBA00022989"/>
    </source>
</evidence>
<feature type="transmembrane region" description="Helical" evidence="8">
    <location>
        <begin position="474"/>
        <end position="493"/>
    </location>
</feature>
<feature type="transmembrane region" description="Helical" evidence="8">
    <location>
        <begin position="429"/>
        <end position="454"/>
    </location>
</feature>
<name>A0A9Q1CWA4_CONCO</name>
<feature type="transmembrane region" description="Helical" evidence="8">
    <location>
        <begin position="253"/>
        <end position="286"/>
    </location>
</feature>
<keyword evidence="6 8" id="KW-0472">Membrane</keyword>
<evidence type="ECO:0000256" key="1">
    <source>
        <dbReference type="ARBA" id="ARBA00004141"/>
    </source>
</evidence>
<keyword evidence="3" id="KW-0677">Repeat</keyword>